<dbReference type="PRINTS" id="PR00133">
    <property type="entry name" value="GLHYDRLASE3"/>
</dbReference>
<comment type="caution">
    <text evidence="5">The sequence shown here is derived from an EMBL/GenBank/DDBJ whole genome shotgun (WGS) entry which is preliminary data.</text>
</comment>
<keyword evidence="3" id="KW-0326">Glycosidase</keyword>
<name>A0A7C3MPG1_DICTH</name>
<dbReference type="SMART" id="SM01217">
    <property type="entry name" value="Fn3_like"/>
    <property type="match status" value="1"/>
</dbReference>
<evidence type="ECO:0000256" key="2">
    <source>
        <dbReference type="ARBA" id="ARBA00022801"/>
    </source>
</evidence>
<accession>A0A7C3MPG1</accession>
<dbReference type="EMBL" id="DTIN01000027">
    <property type="protein sequence ID" value="HFX13912.1"/>
    <property type="molecule type" value="Genomic_DNA"/>
</dbReference>
<dbReference type="PROSITE" id="PS00775">
    <property type="entry name" value="GLYCOSYL_HYDROL_F3"/>
    <property type="match status" value="1"/>
</dbReference>
<evidence type="ECO:0000313" key="5">
    <source>
        <dbReference type="EMBL" id="HFX13912.1"/>
    </source>
</evidence>
<dbReference type="Pfam" id="PF00933">
    <property type="entry name" value="Glyco_hydro_3"/>
    <property type="match status" value="1"/>
</dbReference>
<organism evidence="5">
    <name type="scientific">Dictyoglomus thermophilum</name>
    <dbReference type="NCBI Taxonomy" id="14"/>
    <lineage>
        <taxon>Bacteria</taxon>
        <taxon>Pseudomonadati</taxon>
        <taxon>Dictyoglomota</taxon>
        <taxon>Dictyoglomia</taxon>
        <taxon>Dictyoglomales</taxon>
        <taxon>Dictyoglomaceae</taxon>
        <taxon>Dictyoglomus</taxon>
    </lineage>
</organism>
<dbReference type="Gene3D" id="3.40.50.1700">
    <property type="entry name" value="Glycoside hydrolase family 3 C-terminal domain"/>
    <property type="match status" value="1"/>
</dbReference>
<keyword evidence="2 3" id="KW-0378">Hydrolase</keyword>
<proteinExistence type="inferred from homology"/>
<dbReference type="Pfam" id="PF14310">
    <property type="entry name" value="Fn3-like"/>
    <property type="match status" value="1"/>
</dbReference>
<dbReference type="GO" id="GO:0009251">
    <property type="term" value="P:glucan catabolic process"/>
    <property type="evidence" value="ECO:0007669"/>
    <property type="project" value="TreeGrafter"/>
</dbReference>
<dbReference type="InterPro" id="IPR026891">
    <property type="entry name" value="Fn3-like"/>
</dbReference>
<dbReference type="GO" id="GO:0008422">
    <property type="term" value="F:beta-glucosidase activity"/>
    <property type="evidence" value="ECO:0007669"/>
    <property type="project" value="UniProtKB-ARBA"/>
</dbReference>
<dbReference type="InterPro" id="IPR019800">
    <property type="entry name" value="Glyco_hydro_3_AS"/>
</dbReference>
<dbReference type="SUPFAM" id="SSF52279">
    <property type="entry name" value="Beta-D-glucan exohydrolase, C-terminal domain"/>
    <property type="match status" value="1"/>
</dbReference>
<dbReference type="InterPro" id="IPR051915">
    <property type="entry name" value="Cellulose_Degrad_GH3"/>
</dbReference>
<dbReference type="Gene3D" id="3.20.20.300">
    <property type="entry name" value="Glycoside hydrolase, family 3, N-terminal domain"/>
    <property type="match status" value="1"/>
</dbReference>
<sequence length="761" mass="85396">MEEKELSKKVKELIKKMTLEEKIAQLQAVFAKNLVDDNGEFSEEKAQKYLKYGIGQITRLAGDKGVEPEKAVILRNKIQKFLKEKTRLGIPAIIHEECLSGYLAKGATTFPQAIGMASTFEPDLIQKVTDVIRQQMRAVGVHQGLAPVLDIPRDPRWGRTEETFGEDPYLVSRMASAYVKGLQGEDWKEGIVATIKHFTAYGISEGARNLGPAKIGERELREVFLFPFEVAVKEAQAGSLMNAYHEIDGVPCASSKFLLTKILRWEWGFKGFVVSDYVAIRMLENFHRVAKDAKEAAVLALEAGIDIELPEIDCYGEPLIQAVKEGLISEEVIDTSVERVLRAKFLLGLFEEEEKEPKKVYETFDLPEHRELARDVARRSIVLLKNNGILPLPKDIKSIAVIGPNADNPRNLHGDYSYTVHIPSVSETLEGQKIEEVCAVPTVSILEGIRNKVSKNTDIHYAKGCDIVDGSDEDIRNALEEAKKSEVIIAVMGEESGLFHRGISGEGNDRSELELPEIQRKLLKELKKLGKPIILVLIHGRPLALKWEDENMDAILTAWYPGEEGGNAVADVIFGDYNPSGKLPISFPAVTGQIPVYYNRKPSAFTDYVDAKAKALYPFGHGLSYTNFEYSNLEIKPQIVNSLESVEITFKIKNVGKLAGEEVVQLYIHDEIASLERPVKELKGFKKIYLNPGEEKTIKFILYPEQLAFYDEFMRFVVERGNFEVMIGSSSEDIKLKGNFQIKETKVITEKRKFSSDVIVK</sequence>
<gene>
    <name evidence="5" type="ORF">ENW00_07180</name>
</gene>
<protein>
    <submittedName>
        <fullName evidence="5">Beta-glucosidase</fullName>
    </submittedName>
</protein>
<dbReference type="FunFam" id="3.20.20.300:FF:000011">
    <property type="entry name" value="Glycosyl hydrolase"/>
    <property type="match status" value="1"/>
</dbReference>
<evidence type="ECO:0000256" key="1">
    <source>
        <dbReference type="ARBA" id="ARBA00005336"/>
    </source>
</evidence>
<feature type="domain" description="Fibronectin type III-like" evidence="4">
    <location>
        <begin position="662"/>
        <end position="731"/>
    </location>
</feature>
<dbReference type="InterPro" id="IPR036881">
    <property type="entry name" value="Glyco_hydro_3_C_sf"/>
</dbReference>
<dbReference type="InterPro" id="IPR002772">
    <property type="entry name" value="Glyco_hydro_3_C"/>
</dbReference>
<dbReference type="SUPFAM" id="SSF51445">
    <property type="entry name" value="(Trans)glycosidases"/>
    <property type="match status" value="1"/>
</dbReference>
<dbReference type="PANTHER" id="PTHR30620:SF123">
    <property type="entry name" value="BETA-XYLOSIDASE"/>
    <property type="match status" value="1"/>
</dbReference>
<dbReference type="AlphaFoldDB" id="A0A7C3MPG1"/>
<dbReference type="InterPro" id="IPR036962">
    <property type="entry name" value="Glyco_hydro_3_N_sf"/>
</dbReference>
<dbReference type="PANTHER" id="PTHR30620">
    <property type="entry name" value="PERIPLASMIC BETA-GLUCOSIDASE-RELATED"/>
    <property type="match status" value="1"/>
</dbReference>
<dbReference type="FunFam" id="3.40.50.1700:FF:000016">
    <property type="entry name" value="Periplasmic beta-glucosidase, xylosidase/arabinosidase"/>
    <property type="match status" value="1"/>
</dbReference>
<dbReference type="Pfam" id="PF01915">
    <property type="entry name" value="Glyco_hydro_3_C"/>
    <property type="match status" value="1"/>
</dbReference>
<dbReference type="InterPro" id="IPR001764">
    <property type="entry name" value="Glyco_hydro_3_N"/>
</dbReference>
<dbReference type="InterPro" id="IPR013783">
    <property type="entry name" value="Ig-like_fold"/>
</dbReference>
<dbReference type="Gene3D" id="2.60.40.10">
    <property type="entry name" value="Immunoglobulins"/>
    <property type="match status" value="1"/>
</dbReference>
<dbReference type="FunFam" id="2.60.40.10:FF:000495">
    <property type="entry name" value="Periplasmic beta-glucosidase"/>
    <property type="match status" value="1"/>
</dbReference>
<dbReference type="InterPro" id="IPR017853">
    <property type="entry name" value="GH"/>
</dbReference>
<evidence type="ECO:0000259" key="4">
    <source>
        <dbReference type="SMART" id="SM01217"/>
    </source>
</evidence>
<comment type="similarity">
    <text evidence="1 3">Belongs to the glycosyl hydrolase 3 family.</text>
</comment>
<evidence type="ECO:0000256" key="3">
    <source>
        <dbReference type="RuleBase" id="RU361161"/>
    </source>
</evidence>
<reference evidence="5" key="1">
    <citation type="journal article" date="2020" name="mSystems">
        <title>Genome- and Community-Level Interaction Insights into Carbon Utilization and Element Cycling Functions of Hydrothermarchaeota in Hydrothermal Sediment.</title>
        <authorList>
            <person name="Zhou Z."/>
            <person name="Liu Y."/>
            <person name="Xu W."/>
            <person name="Pan J."/>
            <person name="Luo Z.H."/>
            <person name="Li M."/>
        </authorList>
    </citation>
    <scope>NUCLEOTIDE SEQUENCE [LARGE SCALE GENOMIC DNA]</scope>
    <source>
        <strain evidence="5">SpSt-81</strain>
    </source>
</reference>